<sequence length="503" mass="56607">MVVLVDNQQHKHRTRDTEQLNKFILIASVAALNLEAALNTMLLMFHAPVLVELLRMCTLIELQINVPTYKQREAVRTAWNIIAFQVTPLTPSGWPTPLLNMALDIYSEFGTLVLVEKGRKLEPFPMAVLVSYCCVGITFLAFHGLSIRVLLTYCSRSIVLYVNCIRTSLDRCLRSRGVPESSKVLLVDQVRAQLSLVKNLADMACSMLGPSLLYAYTYSVVLLCGYAYYATAAEFPFRVRLFFFFSFVLHWLSILVPPVEAHRMKIAVTELRSVVQCVPMADHSDDLLVQLRMMLYAIKPDDLKFTGCGFFAVDLSTFAGVNLRYKSVSKIHIKFSLVGMLRLSSELEDDFVMMDGDYMDGQATLTRLVMFCYTMGLHNADIRYFITGLGCVHDGEGPRSEIPGHAGSIKPECAAYLGYLMSYSGNNGKNHYHFSPCCQAQIKLFLRLVSDECIQKTFQVTQIIPGKGFLPGHWISPHRYCVMKQPKLKIASATTWCENGVCL</sequence>
<protein>
    <submittedName>
        <fullName evidence="1">Uncharacterized protein</fullName>
    </submittedName>
</protein>
<proteinExistence type="predicted"/>
<comment type="caution">
    <text evidence="1">The sequence shown here is derived from an EMBL/GenBank/DDBJ whole genome shotgun (WGS) entry which is preliminary data.</text>
</comment>
<gene>
    <name evidence="1" type="ORF">HPB49_024898</name>
</gene>
<evidence type="ECO:0000313" key="1">
    <source>
        <dbReference type="EMBL" id="KAH7934318.1"/>
    </source>
</evidence>
<organism evidence="1 2">
    <name type="scientific">Dermacentor silvarum</name>
    <name type="common">Tick</name>
    <dbReference type="NCBI Taxonomy" id="543639"/>
    <lineage>
        <taxon>Eukaryota</taxon>
        <taxon>Metazoa</taxon>
        <taxon>Ecdysozoa</taxon>
        <taxon>Arthropoda</taxon>
        <taxon>Chelicerata</taxon>
        <taxon>Arachnida</taxon>
        <taxon>Acari</taxon>
        <taxon>Parasitiformes</taxon>
        <taxon>Ixodida</taxon>
        <taxon>Ixodoidea</taxon>
        <taxon>Ixodidae</taxon>
        <taxon>Rhipicephalinae</taxon>
        <taxon>Dermacentor</taxon>
    </lineage>
</organism>
<evidence type="ECO:0000313" key="2">
    <source>
        <dbReference type="Proteomes" id="UP000821865"/>
    </source>
</evidence>
<reference evidence="1" key="1">
    <citation type="submission" date="2020-05" db="EMBL/GenBank/DDBJ databases">
        <title>Large-scale comparative analyses of tick genomes elucidate their genetic diversity and vector capacities.</title>
        <authorList>
            <person name="Jia N."/>
            <person name="Wang J."/>
            <person name="Shi W."/>
            <person name="Du L."/>
            <person name="Sun Y."/>
            <person name="Zhan W."/>
            <person name="Jiang J."/>
            <person name="Wang Q."/>
            <person name="Zhang B."/>
            <person name="Ji P."/>
            <person name="Sakyi L.B."/>
            <person name="Cui X."/>
            <person name="Yuan T."/>
            <person name="Jiang B."/>
            <person name="Yang W."/>
            <person name="Lam T.T.-Y."/>
            <person name="Chang Q."/>
            <person name="Ding S."/>
            <person name="Wang X."/>
            <person name="Zhu J."/>
            <person name="Ruan X."/>
            <person name="Zhao L."/>
            <person name="Wei J."/>
            <person name="Que T."/>
            <person name="Du C."/>
            <person name="Cheng J."/>
            <person name="Dai P."/>
            <person name="Han X."/>
            <person name="Huang E."/>
            <person name="Gao Y."/>
            <person name="Liu J."/>
            <person name="Shao H."/>
            <person name="Ye R."/>
            <person name="Li L."/>
            <person name="Wei W."/>
            <person name="Wang X."/>
            <person name="Wang C."/>
            <person name="Yang T."/>
            <person name="Huo Q."/>
            <person name="Li W."/>
            <person name="Guo W."/>
            <person name="Chen H."/>
            <person name="Zhou L."/>
            <person name="Ni X."/>
            <person name="Tian J."/>
            <person name="Zhou Y."/>
            <person name="Sheng Y."/>
            <person name="Liu T."/>
            <person name="Pan Y."/>
            <person name="Xia L."/>
            <person name="Li J."/>
            <person name="Zhao F."/>
            <person name="Cao W."/>
        </authorList>
    </citation>
    <scope>NUCLEOTIDE SEQUENCE</scope>
    <source>
        <strain evidence="1">Dsil-2018</strain>
    </source>
</reference>
<accession>A0ACB8C662</accession>
<dbReference type="Proteomes" id="UP000821865">
    <property type="component" value="Chromosome 9"/>
</dbReference>
<dbReference type="EMBL" id="CM023478">
    <property type="protein sequence ID" value="KAH7934318.1"/>
    <property type="molecule type" value="Genomic_DNA"/>
</dbReference>
<keyword evidence="2" id="KW-1185">Reference proteome</keyword>
<name>A0ACB8C662_DERSI</name>